<dbReference type="OrthoDB" id="9992688at2"/>
<proteinExistence type="predicted"/>
<evidence type="ECO:0000313" key="2">
    <source>
        <dbReference type="Proteomes" id="UP000035489"/>
    </source>
</evidence>
<protein>
    <submittedName>
        <fullName evidence="1">Uncharacterized protein</fullName>
    </submittedName>
</protein>
<accession>A0A0H1R471</accession>
<gene>
    <name evidence="1" type="ORF">AA309_30420</name>
</gene>
<name>A0A0H1R471_9HYPH</name>
<dbReference type="RefSeq" id="WP_047192777.1">
    <property type="nucleotide sequence ID" value="NZ_LCYG01000134.1"/>
</dbReference>
<dbReference type="AlphaFoldDB" id="A0A0H1R471"/>
<reference evidence="1 2" key="1">
    <citation type="submission" date="2015-05" db="EMBL/GenBank/DDBJ databases">
        <title>Draft genome sequence of Microvirga vignae strain BR3299, a novel nitrogen fixing bacteria isolated from Brazil semi-aired region.</title>
        <authorList>
            <person name="Zilli J.E."/>
            <person name="Passos S.R."/>
            <person name="Leite J."/>
            <person name="Baldani J.I."/>
            <person name="Xavier G.R."/>
            <person name="Rumjaneck N.G."/>
            <person name="Simoes-Araujo J.L."/>
        </authorList>
    </citation>
    <scope>NUCLEOTIDE SEQUENCE [LARGE SCALE GENOMIC DNA]</scope>
    <source>
        <strain evidence="1 2">BR3299</strain>
    </source>
</reference>
<organism evidence="1 2">
    <name type="scientific">Microvirga vignae</name>
    <dbReference type="NCBI Taxonomy" id="1225564"/>
    <lineage>
        <taxon>Bacteria</taxon>
        <taxon>Pseudomonadati</taxon>
        <taxon>Pseudomonadota</taxon>
        <taxon>Alphaproteobacteria</taxon>
        <taxon>Hyphomicrobiales</taxon>
        <taxon>Methylobacteriaceae</taxon>
        <taxon>Microvirga</taxon>
    </lineage>
</organism>
<dbReference type="PATRIC" id="fig|1225564.3.peg.854"/>
<dbReference type="EMBL" id="LCYG01000134">
    <property type="protein sequence ID" value="KLK89616.1"/>
    <property type="molecule type" value="Genomic_DNA"/>
</dbReference>
<dbReference type="Proteomes" id="UP000035489">
    <property type="component" value="Unassembled WGS sequence"/>
</dbReference>
<keyword evidence="2" id="KW-1185">Reference proteome</keyword>
<comment type="caution">
    <text evidence="1">The sequence shown here is derived from an EMBL/GenBank/DDBJ whole genome shotgun (WGS) entry which is preliminary data.</text>
</comment>
<evidence type="ECO:0000313" key="1">
    <source>
        <dbReference type="EMBL" id="KLK89616.1"/>
    </source>
</evidence>
<sequence length="61" mass="6870">MSTAERDHRTRPDPSDGTILAVHLCLEKTRMSLERTEKAIAKSYQAIEQSRASPLSRTAKE</sequence>